<protein>
    <submittedName>
        <fullName evidence="2">ABC transporter permease</fullName>
    </submittedName>
</protein>
<feature type="transmembrane region" description="Helical" evidence="1">
    <location>
        <begin position="170"/>
        <end position="194"/>
    </location>
</feature>
<feature type="transmembrane region" description="Helical" evidence="1">
    <location>
        <begin position="201"/>
        <end position="224"/>
    </location>
</feature>
<keyword evidence="1" id="KW-1133">Transmembrane helix</keyword>
<feature type="transmembrane region" description="Helical" evidence="1">
    <location>
        <begin position="244"/>
        <end position="271"/>
    </location>
</feature>
<feature type="transmembrane region" description="Helical" evidence="1">
    <location>
        <begin position="124"/>
        <end position="150"/>
    </location>
</feature>
<sequence>MNDRRAVRSAAPLPLRAELRRQLGRRRTLLTFGFLLLLPLILVGAFALGDGGSGRGASFVDLAQVGPANFTVFALFASTGFLLVVVVALFGGDAVPAEASWASLRYLLAAPVPRGRLLRVKLQVALLSSAAALVVLPAWCLVVGTVAYGSTPFEGAGGDRLDWSQFWPRLALIVGYQLVSLLFVLALAFCVGVVTDAPLGAVGAAVLVTIVSSILDSIEALGGLREALPTHAQFAWADALREEVAWSGMATGALWSLAYTVVLLGAAFYLFSRKDVLS</sequence>
<keyword evidence="1" id="KW-0472">Membrane</keyword>
<comment type="caution">
    <text evidence="2">The sequence shown here is derived from an EMBL/GenBank/DDBJ whole genome shotgun (WGS) entry which is preliminary data.</text>
</comment>
<evidence type="ECO:0000313" key="2">
    <source>
        <dbReference type="EMBL" id="GAA4682336.1"/>
    </source>
</evidence>
<feature type="transmembrane region" description="Helical" evidence="1">
    <location>
        <begin position="68"/>
        <end position="90"/>
    </location>
</feature>
<feature type="transmembrane region" description="Helical" evidence="1">
    <location>
        <begin position="29"/>
        <end position="48"/>
    </location>
</feature>
<keyword evidence="3" id="KW-1185">Reference proteome</keyword>
<dbReference type="PANTHER" id="PTHR37305:SF1">
    <property type="entry name" value="MEMBRANE PROTEIN"/>
    <property type="match status" value="1"/>
</dbReference>
<name>A0ABP8W6E6_9ACTN</name>
<dbReference type="RefSeq" id="WP_345265185.1">
    <property type="nucleotide sequence ID" value="NZ_BAABIM010000002.1"/>
</dbReference>
<keyword evidence="1" id="KW-0812">Transmembrane</keyword>
<gene>
    <name evidence="2" type="ORF">GCM10023226_19360</name>
</gene>
<accession>A0ABP8W6E6</accession>
<proteinExistence type="predicted"/>
<dbReference type="PANTHER" id="PTHR37305">
    <property type="entry name" value="INTEGRAL MEMBRANE PROTEIN-RELATED"/>
    <property type="match status" value="1"/>
</dbReference>
<dbReference type="EMBL" id="BAABIM010000002">
    <property type="protein sequence ID" value="GAA4682336.1"/>
    <property type="molecule type" value="Genomic_DNA"/>
</dbReference>
<dbReference type="Pfam" id="PF12730">
    <property type="entry name" value="ABC2_membrane_4"/>
    <property type="match status" value="1"/>
</dbReference>
<dbReference type="Proteomes" id="UP001500621">
    <property type="component" value="Unassembled WGS sequence"/>
</dbReference>
<evidence type="ECO:0000256" key="1">
    <source>
        <dbReference type="SAM" id="Phobius"/>
    </source>
</evidence>
<reference evidence="3" key="1">
    <citation type="journal article" date="2019" name="Int. J. Syst. Evol. Microbiol.">
        <title>The Global Catalogue of Microorganisms (GCM) 10K type strain sequencing project: providing services to taxonomists for standard genome sequencing and annotation.</title>
        <authorList>
            <consortium name="The Broad Institute Genomics Platform"/>
            <consortium name="The Broad Institute Genome Sequencing Center for Infectious Disease"/>
            <person name="Wu L."/>
            <person name="Ma J."/>
        </authorList>
    </citation>
    <scope>NUCLEOTIDE SEQUENCE [LARGE SCALE GENOMIC DNA]</scope>
    <source>
        <strain evidence="3">JCM 18127</strain>
    </source>
</reference>
<organism evidence="2 3">
    <name type="scientific">Nocardioides nanhaiensis</name>
    <dbReference type="NCBI Taxonomy" id="1476871"/>
    <lineage>
        <taxon>Bacteria</taxon>
        <taxon>Bacillati</taxon>
        <taxon>Actinomycetota</taxon>
        <taxon>Actinomycetes</taxon>
        <taxon>Propionibacteriales</taxon>
        <taxon>Nocardioidaceae</taxon>
        <taxon>Nocardioides</taxon>
    </lineage>
</organism>
<evidence type="ECO:0000313" key="3">
    <source>
        <dbReference type="Proteomes" id="UP001500621"/>
    </source>
</evidence>